<keyword evidence="2" id="KW-1185">Reference proteome</keyword>
<gene>
    <name evidence="1" type="ORF">BDP55DRAFT_637950</name>
</gene>
<name>A0AAJ0EN88_9PEZI</name>
<dbReference type="AlphaFoldDB" id="A0AAJ0EN88"/>
<dbReference type="Proteomes" id="UP001224890">
    <property type="component" value="Unassembled WGS sequence"/>
</dbReference>
<protein>
    <submittedName>
        <fullName evidence="1">Uncharacterized protein</fullName>
    </submittedName>
</protein>
<sequence length="333" mass="37736">MGDKSKEYDRYDLMVEQAKFHQNDCSRVMNPHDVAPETCSISYFNMEDVNDALPREPEDLEMADSGTKAIARAIQLKNVSLAEEMLWHLAYNSDAVQIVADRLFQTHTVLTENQKETLRIIKGTDQYTSFTDIKLKATCRLLINAREGQNNNVATTSYLAATIMNKQAYKEDTSTFIIGWFCAHNAGLRIQRDGSDPVECLSRGMMASLLCQLLHWMVYREIDCDLSFISGPDWDSIKQFELVVLSKVFTTLVTQLPEGSQIICFIDEIHHYEEKDTDDAYRAIKGLVALTNSVGPLKGPRYFKLLLTCKDEALGIKGLFEGKTQSMEFPQEA</sequence>
<evidence type="ECO:0000313" key="2">
    <source>
        <dbReference type="Proteomes" id="UP001224890"/>
    </source>
</evidence>
<reference evidence="1" key="1">
    <citation type="submission" date="2021-06" db="EMBL/GenBank/DDBJ databases">
        <title>Comparative genomics, transcriptomics and evolutionary studies reveal genomic signatures of adaptation to plant cell wall in hemibiotrophic fungi.</title>
        <authorList>
            <consortium name="DOE Joint Genome Institute"/>
            <person name="Baroncelli R."/>
            <person name="Diaz J.F."/>
            <person name="Benocci T."/>
            <person name="Peng M."/>
            <person name="Battaglia E."/>
            <person name="Haridas S."/>
            <person name="Andreopoulos W."/>
            <person name="Labutti K."/>
            <person name="Pangilinan J."/>
            <person name="Floch G.L."/>
            <person name="Makela M.R."/>
            <person name="Henrissat B."/>
            <person name="Grigoriev I.V."/>
            <person name="Crouch J.A."/>
            <person name="De Vries R.P."/>
            <person name="Sukno S.A."/>
            <person name="Thon M.R."/>
        </authorList>
    </citation>
    <scope>NUCLEOTIDE SEQUENCE</scope>
    <source>
        <strain evidence="1">CBS 193.32</strain>
    </source>
</reference>
<dbReference type="GeneID" id="85457576"/>
<dbReference type="PANTHER" id="PTHR40619">
    <property type="entry name" value="FUNGAL STAND N-TERMINAL GOODBYE DOMAIN-CONTAINING PROTEIN"/>
    <property type="match status" value="1"/>
</dbReference>
<accession>A0AAJ0EN88</accession>
<dbReference type="EMBL" id="JAHMHR010000075">
    <property type="protein sequence ID" value="KAK1658321.1"/>
    <property type="molecule type" value="Genomic_DNA"/>
</dbReference>
<comment type="caution">
    <text evidence="1">The sequence shown here is derived from an EMBL/GenBank/DDBJ whole genome shotgun (WGS) entry which is preliminary data.</text>
</comment>
<dbReference type="RefSeq" id="XP_060423085.1">
    <property type="nucleotide sequence ID" value="XM_060573050.1"/>
</dbReference>
<organism evidence="1 2">
    <name type="scientific">Colletotrichum godetiae</name>
    <dbReference type="NCBI Taxonomy" id="1209918"/>
    <lineage>
        <taxon>Eukaryota</taxon>
        <taxon>Fungi</taxon>
        <taxon>Dikarya</taxon>
        <taxon>Ascomycota</taxon>
        <taxon>Pezizomycotina</taxon>
        <taxon>Sordariomycetes</taxon>
        <taxon>Hypocreomycetidae</taxon>
        <taxon>Glomerellales</taxon>
        <taxon>Glomerellaceae</taxon>
        <taxon>Colletotrichum</taxon>
        <taxon>Colletotrichum acutatum species complex</taxon>
    </lineage>
</organism>
<dbReference type="PANTHER" id="PTHR40619:SF3">
    <property type="entry name" value="FUNGAL STAND N-TERMINAL GOODBYE DOMAIN-CONTAINING PROTEIN"/>
    <property type="match status" value="1"/>
</dbReference>
<evidence type="ECO:0000313" key="1">
    <source>
        <dbReference type="EMBL" id="KAK1658321.1"/>
    </source>
</evidence>
<proteinExistence type="predicted"/>